<comment type="caution">
    <text evidence="2">The sequence shown here is derived from an EMBL/GenBank/DDBJ whole genome shotgun (WGS) entry which is preliminary data.</text>
</comment>
<gene>
    <name evidence="2" type="ORF">COLO4_22279</name>
</gene>
<dbReference type="InterPro" id="IPR005174">
    <property type="entry name" value="KIB1-4_b-propeller"/>
</dbReference>
<dbReference type="Pfam" id="PF03478">
    <property type="entry name" value="Beta-prop_KIB1-4"/>
    <property type="match status" value="1"/>
</dbReference>
<protein>
    <recommendedName>
        <fullName evidence="1">KIB1-4 beta-propeller domain-containing protein</fullName>
    </recommendedName>
</protein>
<evidence type="ECO:0000313" key="2">
    <source>
        <dbReference type="EMBL" id="OMO83976.1"/>
    </source>
</evidence>
<reference evidence="3" key="1">
    <citation type="submission" date="2013-09" db="EMBL/GenBank/DDBJ databases">
        <title>Corchorus olitorius genome sequencing.</title>
        <authorList>
            <person name="Alam M."/>
            <person name="Haque M.S."/>
            <person name="Islam M.S."/>
            <person name="Emdad E.M."/>
            <person name="Islam M.M."/>
            <person name="Ahmed B."/>
            <person name="Halim A."/>
            <person name="Hossen Q.M.M."/>
            <person name="Hossain M.Z."/>
            <person name="Ahmed R."/>
            <person name="Khan M.M."/>
            <person name="Islam R."/>
            <person name="Rashid M.M."/>
            <person name="Khan S.A."/>
            <person name="Rahman M.S."/>
            <person name="Alam M."/>
            <person name="Yahiya A.S."/>
            <person name="Khan M.S."/>
            <person name="Azam M.S."/>
            <person name="Haque T."/>
            <person name="Lashkar M.Z.H."/>
            <person name="Akhand A.I."/>
            <person name="Morshed G."/>
            <person name="Roy S."/>
            <person name="Uddin K.S."/>
            <person name="Rabeya T."/>
            <person name="Hossain A.S."/>
            <person name="Chowdhury A."/>
            <person name="Snigdha A.R."/>
            <person name="Mortoza M.S."/>
            <person name="Matin S.A."/>
            <person name="Hoque S.M.E."/>
            <person name="Islam M.K."/>
            <person name="Roy D.K."/>
            <person name="Haider R."/>
            <person name="Moosa M.M."/>
            <person name="Elias S.M."/>
            <person name="Hasan A.M."/>
            <person name="Jahan S."/>
            <person name="Shafiuddin M."/>
            <person name="Mahmood N."/>
            <person name="Shommy N.S."/>
        </authorList>
    </citation>
    <scope>NUCLEOTIDE SEQUENCE [LARGE SCALE GENOMIC DNA]</scope>
    <source>
        <strain evidence="3">cv. O-4</strain>
    </source>
</reference>
<dbReference type="OrthoDB" id="1863935at2759"/>
<organism evidence="2 3">
    <name type="scientific">Corchorus olitorius</name>
    <dbReference type="NCBI Taxonomy" id="93759"/>
    <lineage>
        <taxon>Eukaryota</taxon>
        <taxon>Viridiplantae</taxon>
        <taxon>Streptophyta</taxon>
        <taxon>Embryophyta</taxon>
        <taxon>Tracheophyta</taxon>
        <taxon>Spermatophyta</taxon>
        <taxon>Magnoliopsida</taxon>
        <taxon>eudicotyledons</taxon>
        <taxon>Gunneridae</taxon>
        <taxon>Pentapetalae</taxon>
        <taxon>rosids</taxon>
        <taxon>malvids</taxon>
        <taxon>Malvales</taxon>
        <taxon>Malvaceae</taxon>
        <taxon>Grewioideae</taxon>
        <taxon>Apeibeae</taxon>
        <taxon>Corchorus</taxon>
    </lineage>
</organism>
<accession>A0A1R3IN50</accession>
<name>A0A1R3IN50_9ROSI</name>
<dbReference type="PANTHER" id="PTHR40891:SF1">
    <property type="entry name" value="DUF295 DOMAIN-CONTAINING PROTEIN"/>
    <property type="match status" value="1"/>
</dbReference>
<proteinExistence type="predicted"/>
<feature type="domain" description="KIB1-4 beta-propeller" evidence="1">
    <location>
        <begin position="35"/>
        <end position="135"/>
    </location>
</feature>
<evidence type="ECO:0000259" key="1">
    <source>
        <dbReference type="Pfam" id="PF03478"/>
    </source>
</evidence>
<dbReference type="AlphaFoldDB" id="A0A1R3IN50"/>
<dbReference type="EMBL" id="AWUE01017901">
    <property type="protein sequence ID" value="OMO83976.1"/>
    <property type="molecule type" value="Genomic_DNA"/>
</dbReference>
<sequence length="152" mass="17433">MELETSKEEQIPWSHPLAVIRGRKDKDRLQTSTTFYDISTNRCIRKSIPEMRNKIICSSSFYGWLVLKDVDSKEYCLFHLESKNNIKLPSVQPQQGFFFLSSPPTNADCRVVFYDETIDNVVIICKPGDDKFAIQEAKIIDETCSNGKLAAF</sequence>
<dbReference type="PANTHER" id="PTHR40891">
    <property type="entry name" value="DUF295 DOMAIN-CONTAINING PROTEIN"/>
    <property type="match status" value="1"/>
</dbReference>
<keyword evidence="3" id="KW-1185">Reference proteome</keyword>
<evidence type="ECO:0000313" key="3">
    <source>
        <dbReference type="Proteomes" id="UP000187203"/>
    </source>
</evidence>
<dbReference type="Proteomes" id="UP000187203">
    <property type="component" value="Unassembled WGS sequence"/>
</dbReference>